<name>A0A9P1IES2_9PELO</name>
<dbReference type="PROSITE" id="PS50053">
    <property type="entry name" value="UBIQUITIN_2"/>
    <property type="match status" value="1"/>
</dbReference>
<reference evidence="3" key="1">
    <citation type="submission" date="2022-11" db="EMBL/GenBank/DDBJ databases">
        <authorList>
            <person name="Kikuchi T."/>
        </authorList>
    </citation>
    <scope>NUCLEOTIDE SEQUENCE</scope>
    <source>
        <strain evidence="3">PS1010</strain>
    </source>
</reference>
<keyword evidence="1" id="KW-0175">Coiled coil</keyword>
<dbReference type="AlphaFoldDB" id="A0A9P1IES2"/>
<protein>
    <recommendedName>
        <fullName evidence="2">Ubiquitin-like domain-containing protein</fullName>
    </recommendedName>
</protein>
<evidence type="ECO:0000313" key="3">
    <source>
        <dbReference type="EMBL" id="CAI5443523.1"/>
    </source>
</evidence>
<accession>A0A9P1IES2</accession>
<evidence type="ECO:0000259" key="2">
    <source>
        <dbReference type="PROSITE" id="PS50053"/>
    </source>
</evidence>
<gene>
    <name evidence="3" type="ORF">CAMP_LOCUS6160</name>
</gene>
<dbReference type="SUPFAM" id="SSF54236">
    <property type="entry name" value="Ubiquitin-like"/>
    <property type="match status" value="1"/>
</dbReference>
<dbReference type="InterPro" id="IPR029071">
    <property type="entry name" value="Ubiquitin-like_domsf"/>
</dbReference>
<comment type="caution">
    <text evidence="3">The sequence shown here is derived from an EMBL/GenBank/DDBJ whole genome shotgun (WGS) entry which is preliminary data.</text>
</comment>
<evidence type="ECO:0000313" key="4">
    <source>
        <dbReference type="Proteomes" id="UP001152747"/>
    </source>
</evidence>
<proteinExistence type="predicted"/>
<dbReference type="EMBL" id="CANHGI010000002">
    <property type="protein sequence ID" value="CAI5443523.1"/>
    <property type="molecule type" value="Genomic_DNA"/>
</dbReference>
<dbReference type="Proteomes" id="UP001152747">
    <property type="component" value="Unassembled WGS sequence"/>
</dbReference>
<feature type="coiled-coil region" evidence="1">
    <location>
        <begin position="103"/>
        <end position="130"/>
    </location>
</feature>
<dbReference type="InterPro" id="IPR000626">
    <property type="entry name" value="Ubiquitin-like_dom"/>
</dbReference>
<dbReference type="Gene3D" id="3.10.20.90">
    <property type="entry name" value="Phosphatidylinositol 3-kinase Catalytic Subunit, Chain A, domain 1"/>
    <property type="match status" value="1"/>
</dbReference>
<evidence type="ECO:0000256" key="1">
    <source>
        <dbReference type="SAM" id="Coils"/>
    </source>
</evidence>
<dbReference type="Pfam" id="PF00240">
    <property type="entry name" value="ubiquitin"/>
    <property type="match status" value="1"/>
</dbReference>
<keyword evidence="4" id="KW-1185">Reference proteome</keyword>
<sequence>MDVIDISMSVIEINDKSEDEPSSCGCRSKCSAEIPYYTEKIQVFSPRIAALIYTITQKSRRFTKSEVLLWAHKTPFDPDIEHKIKAIHDFAMCPKILEYAGKFENWKEAVKKVEERLEKIEEDQELIEIIVKSSLTSCYGNNTHYIKVRKTDTIKSVKSRCIGFYCDIPKMTMGFDGIPLEDNETIDYYGMENGSEVQIIPRLSRNSECFYYND</sequence>
<organism evidence="3 4">
    <name type="scientific">Caenorhabditis angaria</name>
    <dbReference type="NCBI Taxonomy" id="860376"/>
    <lineage>
        <taxon>Eukaryota</taxon>
        <taxon>Metazoa</taxon>
        <taxon>Ecdysozoa</taxon>
        <taxon>Nematoda</taxon>
        <taxon>Chromadorea</taxon>
        <taxon>Rhabditida</taxon>
        <taxon>Rhabditina</taxon>
        <taxon>Rhabditomorpha</taxon>
        <taxon>Rhabditoidea</taxon>
        <taxon>Rhabditidae</taxon>
        <taxon>Peloderinae</taxon>
        <taxon>Caenorhabditis</taxon>
    </lineage>
</organism>
<feature type="domain" description="Ubiquitin-like" evidence="2">
    <location>
        <begin position="127"/>
        <end position="206"/>
    </location>
</feature>